<comment type="caution">
    <text evidence="1">The sequence shown here is derived from an EMBL/GenBank/DDBJ whole genome shotgun (WGS) entry which is preliminary data.</text>
</comment>
<dbReference type="EMBL" id="JARJCN010000002">
    <property type="protein sequence ID" value="KAJ7103078.1"/>
    <property type="molecule type" value="Genomic_DNA"/>
</dbReference>
<protein>
    <submittedName>
        <fullName evidence="1">Uncharacterized protein</fullName>
    </submittedName>
</protein>
<proteinExistence type="predicted"/>
<evidence type="ECO:0000313" key="1">
    <source>
        <dbReference type="EMBL" id="KAJ7103078.1"/>
    </source>
</evidence>
<accession>A0AAD6UGS6</accession>
<dbReference type="Proteomes" id="UP001222325">
    <property type="component" value="Unassembled WGS sequence"/>
</dbReference>
<keyword evidence="2" id="KW-1185">Reference proteome</keyword>
<organism evidence="1 2">
    <name type="scientific">Mycena belliarum</name>
    <dbReference type="NCBI Taxonomy" id="1033014"/>
    <lineage>
        <taxon>Eukaryota</taxon>
        <taxon>Fungi</taxon>
        <taxon>Dikarya</taxon>
        <taxon>Basidiomycota</taxon>
        <taxon>Agaricomycotina</taxon>
        <taxon>Agaricomycetes</taxon>
        <taxon>Agaricomycetidae</taxon>
        <taxon>Agaricales</taxon>
        <taxon>Marasmiineae</taxon>
        <taxon>Mycenaceae</taxon>
        <taxon>Mycena</taxon>
    </lineage>
</organism>
<name>A0AAD6UGS6_9AGAR</name>
<gene>
    <name evidence="1" type="ORF">B0H15DRAFT_191975</name>
</gene>
<reference evidence="1" key="1">
    <citation type="submission" date="2023-03" db="EMBL/GenBank/DDBJ databases">
        <title>Massive genome expansion in bonnet fungi (Mycena s.s.) driven by repeated elements and novel gene families across ecological guilds.</title>
        <authorList>
            <consortium name="Lawrence Berkeley National Laboratory"/>
            <person name="Harder C.B."/>
            <person name="Miyauchi S."/>
            <person name="Viragh M."/>
            <person name="Kuo A."/>
            <person name="Thoen E."/>
            <person name="Andreopoulos B."/>
            <person name="Lu D."/>
            <person name="Skrede I."/>
            <person name="Drula E."/>
            <person name="Henrissat B."/>
            <person name="Morin E."/>
            <person name="Kohler A."/>
            <person name="Barry K."/>
            <person name="LaButti K."/>
            <person name="Morin E."/>
            <person name="Salamov A."/>
            <person name="Lipzen A."/>
            <person name="Mereny Z."/>
            <person name="Hegedus B."/>
            <person name="Baldrian P."/>
            <person name="Stursova M."/>
            <person name="Weitz H."/>
            <person name="Taylor A."/>
            <person name="Grigoriev I.V."/>
            <person name="Nagy L.G."/>
            <person name="Martin F."/>
            <person name="Kauserud H."/>
        </authorList>
    </citation>
    <scope>NUCLEOTIDE SEQUENCE</scope>
    <source>
        <strain evidence="1">CBHHK173m</strain>
    </source>
</reference>
<dbReference type="AlphaFoldDB" id="A0AAD6UGS6"/>
<sequence length="639" mass="70604">MPSGPPQCAHPDDWTLTCRNVMILTQVLATLHKKPQSDINANLLWPSTTLKRARKTREMLGHFMNVLGPARGMAAASVGEAVLLSEDLTSATTQCAGTSGEDPVYSAFEVPYPHAPPFETVREEKRAQSRTEQIRDIIAAVGQHDVEAAENLVVLRTLPWIRHRMNAKHIFRHPDPPQDHILIILASLRPRLDETKLSFTVAADLFELPVGTTLDSEDEVHHTWTVSLSALDVFRELELKLQDVFNGLREYDEAAAASRDQRLTAFYDFVLALARLDETVHNSVFESRALFNSEAMAEAAETHVKERRSLETQVPEEDDDEPLTCGTHQLGMRVLHLIRKITQPIRSLHILMNPTLRKLVDAGALRIYTIHQTHAVPRISVQDILAFRAQFKITDPGQRCALDRLILRAFFSRDTLMRIAAHDAALSDLVQDLDNLAGRDKQAWPASNIGSQSNSDYCVSEGGTSAMSGLTHCSGVSGVREKVISSNVDLYTAMWDAIQIDCTLVGCNASRHAESLLMVALHTAKAHLSAEQVYTVSRMPCFCCKWVSETLGNPLPPSHGIIFPWIPPCGMSFDKLQRLERVLVEKLKGKAHSRGSHGTTASAARALPAFQIPRHSDIGRSLQVPSSLGLGLSILAVSS</sequence>
<evidence type="ECO:0000313" key="2">
    <source>
        <dbReference type="Proteomes" id="UP001222325"/>
    </source>
</evidence>